<dbReference type="EnsemblBacteria" id="AAV45609">
    <property type="protein sequence ID" value="AAV45609"/>
    <property type="gene ID" value="rrnAC0598"/>
</dbReference>
<dbReference type="Proteomes" id="UP000001169">
    <property type="component" value="Chromosome I"/>
</dbReference>
<dbReference type="AlphaFoldDB" id="Q5V4E3"/>
<dbReference type="PATRIC" id="fig|272569.17.peg.1355"/>
<dbReference type="KEGG" id="hma:rrnAC0598"/>
<keyword evidence="3" id="KW-1185">Reference proteome</keyword>
<name>Q5V4E3_HALMA</name>
<dbReference type="HOGENOM" id="CLU_1590831_0_0_2"/>
<proteinExistence type="predicted"/>
<gene>
    <name evidence="2" type="ordered locus">rrnAC0598</name>
</gene>
<dbReference type="EMBL" id="AY596297">
    <property type="protein sequence ID" value="AAV45609.1"/>
    <property type="molecule type" value="Genomic_DNA"/>
</dbReference>
<reference evidence="2 3" key="1">
    <citation type="journal article" date="2004" name="Genome Res.">
        <title>Genome sequence of Haloarcula marismortui: a halophilic archaeon from the Dead Sea.</title>
        <authorList>
            <person name="Baliga N.S."/>
            <person name="Bonneau R."/>
            <person name="Facciotti M.T."/>
            <person name="Pan M."/>
            <person name="Glusman G."/>
            <person name="Deutsch E.W."/>
            <person name="Shannon P."/>
            <person name="Chiu Y."/>
            <person name="Weng R.S."/>
            <person name="Gan R.R."/>
            <person name="Hung P."/>
            <person name="Date S.V."/>
            <person name="Marcotte E."/>
            <person name="Hood L."/>
            <person name="Ng W.V."/>
        </authorList>
    </citation>
    <scope>NUCLEOTIDE SEQUENCE [LARGE SCALE GENOMIC DNA]</scope>
    <source>
        <strain evidence="3">ATCC 43049 / DSM 3752 / JCM 8966 / VKM B-1809</strain>
    </source>
</reference>
<sequence length="167" mass="17770">MASGPAVFQQAPYHRPQPWRHDDADLLDSAHRLGGERIMLDTNAAVERINKVQDSDGEDTTPANEDRQQAIQRAVGNPSGATIETYTTGGTAAEQLPDLSIPDGVTALVVYLPANSGDVFLGDTDDQFIPLTDAGHVFEWEGATLSDLHIRTNTAGDGVGIVFEGGT</sequence>
<organism evidence="2 3">
    <name type="scientific">Haloarcula marismortui (strain ATCC 43049 / DSM 3752 / JCM 8966 / VKM B-1809)</name>
    <name type="common">Halobacterium marismortui</name>
    <dbReference type="NCBI Taxonomy" id="272569"/>
    <lineage>
        <taxon>Archaea</taxon>
        <taxon>Methanobacteriati</taxon>
        <taxon>Methanobacteriota</taxon>
        <taxon>Stenosarchaea group</taxon>
        <taxon>Halobacteria</taxon>
        <taxon>Halobacteriales</taxon>
        <taxon>Haloarculaceae</taxon>
        <taxon>Haloarcula</taxon>
    </lineage>
</organism>
<evidence type="ECO:0000313" key="3">
    <source>
        <dbReference type="Proteomes" id="UP000001169"/>
    </source>
</evidence>
<dbReference type="STRING" id="272569.rrnAC0598"/>
<evidence type="ECO:0000313" key="2">
    <source>
        <dbReference type="EMBL" id="AAV45609.1"/>
    </source>
</evidence>
<evidence type="ECO:0000256" key="1">
    <source>
        <dbReference type="SAM" id="MobiDB-lite"/>
    </source>
</evidence>
<protein>
    <submittedName>
        <fullName evidence="2">Uncharacterized protein</fullName>
    </submittedName>
</protein>
<accession>Q5V4E3</accession>
<feature type="region of interest" description="Disordered" evidence="1">
    <location>
        <begin position="1"/>
        <end position="22"/>
    </location>
</feature>
<dbReference type="PaxDb" id="272569-rrnAC0598"/>